<feature type="region of interest" description="Disordered" evidence="1">
    <location>
        <begin position="166"/>
        <end position="190"/>
    </location>
</feature>
<reference evidence="2" key="1">
    <citation type="journal article" date="2023" name="Mol. Biol. Evol.">
        <title>Third-Generation Sequencing Reveals the Adaptive Role of the Epigenome in Three Deep-Sea Polychaetes.</title>
        <authorList>
            <person name="Perez M."/>
            <person name="Aroh O."/>
            <person name="Sun Y."/>
            <person name="Lan Y."/>
            <person name="Juniper S.K."/>
            <person name="Young C.R."/>
            <person name="Angers B."/>
            <person name="Qian P.Y."/>
        </authorList>
    </citation>
    <scope>NUCLEOTIDE SEQUENCE</scope>
    <source>
        <strain evidence="2">R07B-5</strain>
    </source>
</reference>
<dbReference type="EMBL" id="JAODUO010000053">
    <property type="protein sequence ID" value="KAK2191354.1"/>
    <property type="molecule type" value="Genomic_DNA"/>
</dbReference>
<sequence>MSRVVALWVDIVMPHNRGTNICGRAAGSPMCSVVWRCTSNVSDGGCSRPVRDVNSVHEVFRADGVHFNDVGNYHCYRSLWGAMTEAAQQVFSSLPGQPETVAALPACQGNLRLWPPLLPARATRGRGRPSRLPGQPEAVAALAACQGNPRPWPPFLPARATRGHGHASHQASMLPARATRGRGRPSRLPGQPEAVAALPTCQGNPRPWPPFPPSRHAACQGNPSPWPPFPPARATRVRGHPSRLPAHPEVVADLPAKLRTCVTLIPVLVLCQLIRTPFPFWIVLPRRGLTHQDLPTADERHCYSDDCDYYIVSYKKQLDSLLSLLLCPQCRHATLTLLRRPGETMHTEMVKMLAWMNINGGRHHKTFHSINRQVLGKLLHGPAMDNLKDAHSTIDTVIESVNAIDPYHGVTVVKEECINHVAKRMYKGLERVVREGNAEVKLNKAMCAAATTQKDNVSTSLARKLLTNEEMVITLLEGHR</sequence>
<dbReference type="Proteomes" id="UP001209878">
    <property type="component" value="Unassembled WGS sequence"/>
</dbReference>
<protein>
    <submittedName>
        <fullName evidence="2">Uncharacterized protein</fullName>
    </submittedName>
</protein>
<accession>A0AAD9PAQ7</accession>
<organism evidence="2 3">
    <name type="scientific">Ridgeia piscesae</name>
    <name type="common">Tubeworm</name>
    <dbReference type="NCBI Taxonomy" id="27915"/>
    <lineage>
        <taxon>Eukaryota</taxon>
        <taxon>Metazoa</taxon>
        <taxon>Spiralia</taxon>
        <taxon>Lophotrochozoa</taxon>
        <taxon>Annelida</taxon>
        <taxon>Polychaeta</taxon>
        <taxon>Sedentaria</taxon>
        <taxon>Canalipalpata</taxon>
        <taxon>Sabellida</taxon>
        <taxon>Siboglinidae</taxon>
        <taxon>Ridgeia</taxon>
    </lineage>
</organism>
<proteinExistence type="predicted"/>
<gene>
    <name evidence="2" type="ORF">NP493_53g02003</name>
</gene>
<keyword evidence="3" id="KW-1185">Reference proteome</keyword>
<name>A0AAD9PAQ7_RIDPI</name>
<comment type="caution">
    <text evidence="2">The sequence shown here is derived from an EMBL/GenBank/DDBJ whole genome shotgun (WGS) entry which is preliminary data.</text>
</comment>
<evidence type="ECO:0000256" key="1">
    <source>
        <dbReference type="SAM" id="MobiDB-lite"/>
    </source>
</evidence>
<evidence type="ECO:0000313" key="2">
    <source>
        <dbReference type="EMBL" id="KAK2191354.1"/>
    </source>
</evidence>
<dbReference type="AlphaFoldDB" id="A0AAD9PAQ7"/>
<evidence type="ECO:0000313" key="3">
    <source>
        <dbReference type="Proteomes" id="UP001209878"/>
    </source>
</evidence>